<evidence type="ECO:0000313" key="2">
    <source>
        <dbReference type="EMBL" id="KAJ8318307.1"/>
    </source>
</evidence>
<name>A0ABQ9FM08_TEGGR</name>
<keyword evidence="3" id="KW-1185">Reference proteome</keyword>
<comment type="caution">
    <text evidence="2">The sequence shown here is derived from an EMBL/GenBank/DDBJ whole genome shotgun (WGS) entry which is preliminary data.</text>
</comment>
<reference evidence="2 3" key="1">
    <citation type="submission" date="2022-12" db="EMBL/GenBank/DDBJ databases">
        <title>Chromosome-level genome of Tegillarca granosa.</title>
        <authorList>
            <person name="Kim J."/>
        </authorList>
    </citation>
    <scope>NUCLEOTIDE SEQUENCE [LARGE SCALE GENOMIC DNA]</scope>
    <source>
        <strain evidence="2">Teg-2019</strain>
        <tissue evidence="2">Adductor muscle</tissue>
    </source>
</reference>
<evidence type="ECO:0000256" key="1">
    <source>
        <dbReference type="SAM" id="SignalP"/>
    </source>
</evidence>
<organism evidence="2 3">
    <name type="scientific">Tegillarca granosa</name>
    <name type="common">Malaysian cockle</name>
    <name type="synonym">Anadara granosa</name>
    <dbReference type="NCBI Taxonomy" id="220873"/>
    <lineage>
        <taxon>Eukaryota</taxon>
        <taxon>Metazoa</taxon>
        <taxon>Spiralia</taxon>
        <taxon>Lophotrochozoa</taxon>
        <taxon>Mollusca</taxon>
        <taxon>Bivalvia</taxon>
        <taxon>Autobranchia</taxon>
        <taxon>Pteriomorphia</taxon>
        <taxon>Arcoida</taxon>
        <taxon>Arcoidea</taxon>
        <taxon>Arcidae</taxon>
        <taxon>Tegillarca</taxon>
    </lineage>
</organism>
<gene>
    <name evidence="2" type="ORF">KUTeg_003398</name>
</gene>
<evidence type="ECO:0000313" key="3">
    <source>
        <dbReference type="Proteomes" id="UP001217089"/>
    </source>
</evidence>
<sequence length="80" mass="9108">MNSVFLFLVFGIFAVYASSDNEAKIAKIRALIKATKAEYEHLKALIEERTYTGDVLSIHTMETEINKSILKQETRNDILT</sequence>
<protein>
    <submittedName>
        <fullName evidence="2">Uncharacterized protein</fullName>
    </submittedName>
</protein>
<proteinExistence type="predicted"/>
<keyword evidence="1" id="KW-0732">Signal</keyword>
<feature type="signal peptide" evidence="1">
    <location>
        <begin position="1"/>
        <end position="19"/>
    </location>
</feature>
<dbReference type="EMBL" id="JARBDR010000214">
    <property type="protein sequence ID" value="KAJ8318307.1"/>
    <property type="molecule type" value="Genomic_DNA"/>
</dbReference>
<dbReference type="Proteomes" id="UP001217089">
    <property type="component" value="Unassembled WGS sequence"/>
</dbReference>
<accession>A0ABQ9FM08</accession>
<feature type="chain" id="PRO_5046300898" evidence="1">
    <location>
        <begin position="20"/>
        <end position="80"/>
    </location>
</feature>